<gene>
    <name evidence="3" type="ORF">A3I41_01195</name>
</gene>
<feature type="region of interest" description="Disordered" evidence="1">
    <location>
        <begin position="1"/>
        <end position="69"/>
    </location>
</feature>
<feature type="compositionally biased region" description="Polar residues" evidence="1">
    <location>
        <begin position="1"/>
        <end position="16"/>
    </location>
</feature>
<feature type="transmembrane region" description="Helical" evidence="2">
    <location>
        <begin position="199"/>
        <end position="228"/>
    </location>
</feature>
<dbReference type="EMBL" id="MGEQ01000010">
    <property type="protein sequence ID" value="OGL86175.1"/>
    <property type="molecule type" value="Genomic_DNA"/>
</dbReference>
<evidence type="ECO:0000256" key="2">
    <source>
        <dbReference type="SAM" id="Phobius"/>
    </source>
</evidence>
<keyword evidence="2" id="KW-0472">Membrane</keyword>
<evidence type="ECO:0000313" key="3">
    <source>
        <dbReference type="EMBL" id="OGL86175.1"/>
    </source>
</evidence>
<keyword evidence="2" id="KW-1133">Transmembrane helix</keyword>
<organism evidence="3 4">
    <name type="scientific">Candidatus Uhrbacteria bacterium RIFCSPLOWO2_02_FULL_48_18</name>
    <dbReference type="NCBI Taxonomy" id="1802408"/>
    <lineage>
        <taxon>Bacteria</taxon>
        <taxon>Candidatus Uhriibacteriota</taxon>
    </lineage>
</organism>
<feature type="transmembrane region" description="Helical" evidence="2">
    <location>
        <begin position="278"/>
        <end position="305"/>
    </location>
</feature>
<protein>
    <submittedName>
        <fullName evidence="3">Uncharacterized protein</fullName>
    </submittedName>
</protein>
<accession>A0A1F7V712</accession>
<comment type="caution">
    <text evidence="3">The sequence shown here is derived from an EMBL/GenBank/DDBJ whole genome shotgun (WGS) entry which is preliminary data.</text>
</comment>
<keyword evidence="2" id="KW-0812">Transmembrane</keyword>
<dbReference type="Proteomes" id="UP000176593">
    <property type="component" value="Unassembled WGS sequence"/>
</dbReference>
<reference evidence="3 4" key="1">
    <citation type="journal article" date="2016" name="Nat. Commun.">
        <title>Thousands of microbial genomes shed light on interconnected biogeochemical processes in an aquifer system.</title>
        <authorList>
            <person name="Anantharaman K."/>
            <person name="Brown C.T."/>
            <person name="Hug L.A."/>
            <person name="Sharon I."/>
            <person name="Castelle C.J."/>
            <person name="Probst A.J."/>
            <person name="Thomas B.C."/>
            <person name="Singh A."/>
            <person name="Wilkins M.J."/>
            <person name="Karaoz U."/>
            <person name="Brodie E.L."/>
            <person name="Williams K.H."/>
            <person name="Hubbard S.S."/>
            <person name="Banfield J.F."/>
        </authorList>
    </citation>
    <scope>NUCLEOTIDE SEQUENCE [LARGE SCALE GENOMIC DNA]</scope>
</reference>
<proteinExistence type="predicted"/>
<sequence>MATQGAQSMIIPQQTTSGSGSLSDRKSSFAQSRIPNMKRESDIDQIMRTGSSQSPKEPIMSESGRRSALQANMMRSQKNPPRVPAQTSNTNLKDQLGAETKKQVNIQVALQTAKIKGALSESIGIAPEELEKQEGETDEEAEERLMMTLFVLALQFADYGEVAQELKAKGRGKRSLGTILSQIIFRRLIKKMIPKLAKIVANALVSALDLGTGGVSLLVTIFVRVFTLGHSNVEMVYGTWIKKGQDKVIGGVSWFPIPLFFIDKNAYGVQGLIIMQDLILIVVVIIAIAVQALMLLVMFAPYLLIGFGLSYLF</sequence>
<dbReference type="AlphaFoldDB" id="A0A1F7V712"/>
<evidence type="ECO:0000256" key="1">
    <source>
        <dbReference type="SAM" id="MobiDB-lite"/>
    </source>
</evidence>
<name>A0A1F7V712_9BACT</name>
<evidence type="ECO:0000313" key="4">
    <source>
        <dbReference type="Proteomes" id="UP000176593"/>
    </source>
</evidence>